<feature type="non-terminal residue" evidence="1">
    <location>
        <position position="23"/>
    </location>
</feature>
<comment type="caution">
    <text evidence="1">The sequence shown here is derived from an EMBL/GenBank/DDBJ whole genome shotgun (WGS) entry which is preliminary data.</text>
</comment>
<dbReference type="Proteomes" id="UP000007151">
    <property type="component" value="Unassembled WGS sequence"/>
</dbReference>
<accession>A0A212FNG4</accession>
<protein>
    <submittedName>
        <fullName evidence="1">Uncharacterized protein</fullName>
    </submittedName>
</protein>
<evidence type="ECO:0000313" key="2">
    <source>
        <dbReference type="Proteomes" id="UP000007151"/>
    </source>
</evidence>
<reference evidence="1 2" key="1">
    <citation type="journal article" date="2011" name="Cell">
        <title>The monarch butterfly genome yields insights into long-distance migration.</title>
        <authorList>
            <person name="Zhan S."/>
            <person name="Merlin C."/>
            <person name="Boore J.L."/>
            <person name="Reppert S.M."/>
        </authorList>
    </citation>
    <scope>NUCLEOTIDE SEQUENCE [LARGE SCALE GENOMIC DNA]</scope>
    <source>
        <strain evidence="1">F-2</strain>
    </source>
</reference>
<organism evidence="1 2">
    <name type="scientific">Danaus plexippus plexippus</name>
    <dbReference type="NCBI Taxonomy" id="278856"/>
    <lineage>
        <taxon>Eukaryota</taxon>
        <taxon>Metazoa</taxon>
        <taxon>Ecdysozoa</taxon>
        <taxon>Arthropoda</taxon>
        <taxon>Hexapoda</taxon>
        <taxon>Insecta</taxon>
        <taxon>Pterygota</taxon>
        <taxon>Neoptera</taxon>
        <taxon>Endopterygota</taxon>
        <taxon>Lepidoptera</taxon>
        <taxon>Glossata</taxon>
        <taxon>Ditrysia</taxon>
        <taxon>Papilionoidea</taxon>
        <taxon>Nymphalidae</taxon>
        <taxon>Danainae</taxon>
        <taxon>Danaini</taxon>
        <taxon>Danaina</taxon>
        <taxon>Danaus</taxon>
        <taxon>Danaus</taxon>
    </lineage>
</organism>
<sequence>MALKSCLRDFHIQITQDTKELSQ</sequence>
<gene>
    <name evidence="1" type="ORF">KGM_203507A</name>
</gene>
<name>A0A212FNG4_DANPL</name>
<dbReference type="KEGG" id="dpl:KGM_203507A"/>
<proteinExistence type="predicted"/>
<dbReference type="AlphaFoldDB" id="A0A212FNG4"/>
<dbReference type="InParanoid" id="A0A212FNG4"/>
<evidence type="ECO:0000313" key="1">
    <source>
        <dbReference type="EMBL" id="OWR55284.1"/>
    </source>
</evidence>
<keyword evidence="2" id="KW-1185">Reference proteome</keyword>
<dbReference type="EMBL" id="AGBW02005500">
    <property type="protein sequence ID" value="OWR55284.1"/>
    <property type="molecule type" value="Genomic_DNA"/>
</dbReference>